<accession>A0A5B6TBW1</accession>
<evidence type="ECO:0000256" key="1">
    <source>
        <dbReference type="ARBA" id="ARBA00004651"/>
    </source>
</evidence>
<sequence length="351" mass="38789">MRKSNILSPLSLAEKASIACLLLFTGAAFISQILVMQGAQVIAQPEQAYLAPFTSFEHFLGTDQLGRDVLSYLFLSCRTAWLLAIPPLVAASLIGVALGTIAALVGNSGWKIPMYRFFSLVILLLVYATMYPIIHFWPVFAESSLIHWAYYGSTLPLLYFLLFKEGSSGNRGKGKSITLAFDEWLQKIINVWSALPKLLLLLLLTAFTHFSLGTLMGWICATYWVLPARIARASVLQLKKDFYYESAQALGIPFHRVFTHFIAPSLKGPILTNFCFAASGLLGVGSTLAYLGIGIPPDVPSWGKMLANARYSIEAWWLLAFPATFLLASIFSLQVLGNRISAHRRQESVIK</sequence>
<feature type="transmembrane region" description="Helical" evidence="7">
    <location>
        <begin position="315"/>
        <end position="336"/>
    </location>
</feature>
<keyword evidence="2" id="KW-0813">Transport</keyword>
<reference evidence="9 10" key="1">
    <citation type="submission" date="2019-07" db="EMBL/GenBank/DDBJ databases">
        <title>Rufibacter sp. nov., isolated from lake sediment.</title>
        <authorList>
            <person name="Qu J.-H."/>
        </authorList>
    </citation>
    <scope>NUCLEOTIDE SEQUENCE [LARGE SCALE GENOMIC DNA]</scope>
    <source>
        <strain evidence="9 10">NBS58-1</strain>
    </source>
</reference>
<keyword evidence="4 7" id="KW-0812">Transmembrane</keyword>
<evidence type="ECO:0000313" key="9">
    <source>
        <dbReference type="EMBL" id="KAA3437957.1"/>
    </source>
</evidence>
<dbReference type="Gene3D" id="1.10.3720.10">
    <property type="entry name" value="MetI-like"/>
    <property type="match status" value="1"/>
</dbReference>
<dbReference type="GO" id="GO:0055085">
    <property type="term" value="P:transmembrane transport"/>
    <property type="evidence" value="ECO:0007669"/>
    <property type="project" value="InterPro"/>
</dbReference>
<proteinExistence type="predicted"/>
<keyword evidence="3" id="KW-1003">Cell membrane</keyword>
<dbReference type="Proteomes" id="UP000324133">
    <property type="component" value="Unassembled WGS sequence"/>
</dbReference>
<feature type="transmembrane region" description="Helical" evidence="7">
    <location>
        <begin position="80"/>
        <end position="105"/>
    </location>
</feature>
<feature type="transmembrane region" description="Helical" evidence="7">
    <location>
        <begin position="198"/>
        <end position="226"/>
    </location>
</feature>
<keyword evidence="5 7" id="KW-1133">Transmembrane helix</keyword>
<gene>
    <name evidence="9" type="ORF">FOA19_11795</name>
</gene>
<dbReference type="SUPFAM" id="SSF161098">
    <property type="entry name" value="MetI-like"/>
    <property type="match status" value="1"/>
</dbReference>
<feature type="transmembrane region" description="Helical" evidence="7">
    <location>
        <begin position="270"/>
        <end position="295"/>
    </location>
</feature>
<dbReference type="InterPro" id="IPR000515">
    <property type="entry name" value="MetI-like"/>
</dbReference>
<dbReference type="PANTHER" id="PTHR43386">
    <property type="entry name" value="OLIGOPEPTIDE TRANSPORT SYSTEM PERMEASE PROTEIN APPC"/>
    <property type="match status" value="1"/>
</dbReference>
<comment type="subcellular location">
    <subcellularLocation>
        <location evidence="1">Cell membrane</location>
        <topology evidence="1">Multi-pass membrane protein</topology>
    </subcellularLocation>
</comment>
<dbReference type="InterPro" id="IPR035906">
    <property type="entry name" value="MetI-like_sf"/>
</dbReference>
<feature type="transmembrane region" description="Helical" evidence="7">
    <location>
        <begin position="145"/>
        <end position="163"/>
    </location>
</feature>
<keyword evidence="10" id="KW-1185">Reference proteome</keyword>
<dbReference type="EMBL" id="VKKY01000002">
    <property type="protein sequence ID" value="KAA3437957.1"/>
    <property type="molecule type" value="Genomic_DNA"/>
</dbReference>
<name>A0A5B6TBW1_9BACT</name>
<evidence type="ECO:0000259" key="8">
    <source>
        <dbReference type="Pfam" id="PF00528"/>
    </source>
</evidence>
<organism evidence="9 10">
    <name type="scientific">Rufibacter hautae</name>
    <dbReference type="NCBI Taxonomy" id="2595005"/>
    <lineage>
        <taxon>Bacteria</taxon>
        <taxon>Pseudomonadati</taxon>
        <taxon>Bacteroidota</taxon>
        <taxon>Cytophagia</taxon>
        <taxon>Cytophagales</taxon>
        <taxon>Hymenobacteraceae</taxon>
        <taxon>Rufibacter</taxon>
    </lineage>
</organism>
<protein>
    <submittedName>
        <fullName evidence="9">ABC transporter permease</fullName>
    </submittedName>
</protein>
<dbReference type="RefSeq" id="WP_149091020.1">
    <property type="nucleotide sequence ID" value="NZ_VKKY01000002.1"/>
</dbReference>
<evidence type="ECO:0000313" key="10">
    <source>
        <dbReference type="Proteomes" id="UP000324133"/>
    </source>
</evidence>
<evidence type="ECO:0000256" key="5">
    <source>
        <dbReference type="ARBA" id="ARBA00022989"/>
    </source>
</evidence>
<feature type="domain" description="ABC transmembrane type-1" evidence="8">
    <location>
        <begin position="181"/>
        <end position="339"/>
    </location>
</feature>
<feature type="transmembrane region" description="Helical" evidence="7">
    <location>
        <begin position="117"/>
        <end position="139"/>
    </location>
</feature>
<dbReference type="AlphaFoldDB" id="A0A5B6TBW1"/>
<dbReference type="OrthoDB" id="9783218at2"/>
<dbReference type="Pfam" id="PF00528">
    <property type="entry name" value="BPD_transp_1"/>
    <property type="match status" value="1"/>
</dbReference>
<evidence type="ECO:0000256" key="6">
    <source>
        <dbReference type="ARBA" id="ARBA00023136"/>
    </source>
</evidence>
<dbReference type="GO" id="GO:0005886">
    <property type="term" value="C:plasma membrane"/>
    <property type="evidence" value="ECO:0007669"/>
    <property type="project" value="UniProtKB-SubCell"/>
</dbReference>
<evidence type="ECO:0000256" key="2">
    <source>
        <dbReference type="ARBA" id="ARBA00022448"/>
    </source>
</evidence>
<evidence type="ECO:0000256" key="7">
    <source>
        <dbReference type="SAM" id="Phobius"/>
    </source>
</evidence>
<dbReference type="PANTHER" id="PTHR43386:SF1">
    <property type="entry name" value="D,D-DIPEPTIDE TRANSPORT SYSTEM PERMEASE PROTEIN DDPC-RELATED"/>
    <property type="match status" value="1"/>
</dbReference>
<keyword evidence="6 7" id="KW-0472">Membrane</keyword>
<dbReference type="CDD" id="cd06261">
    <property type="entry name" value="TM_PBP2"/>
    <property type="match status" value="1"/>
</dbReference>
<evidence type="ECO:0000256" key="4">
    <source>
        <dbReference type="ARBA" id="ARBA00022692"/>
    </source>
</evidence>
<comment type="caution">
    <text evidence="9">The sequence shown here is derived from an EMBL/GenBank/DDBJ whole genome shotgun (WGS) entry which is preliminary data.</text>
</comment>
<dbReference type="InterPro" id="IPR050366">
    <property type="entry name" value="BP-dependent_transpt_permease"/>
</dbReference>
<evidence type="ECO:0000256" key="3">
    <source>
        <dbReference type="ARBA" id="ARBA00022475"/>
    </source>
</evidence>